<evidence type="ECO:0000256" key="1">
    <source>
        <dbReference type="ARBA" id="ARBA00010234"/>
    </source>
</evidence>
<sequence length="138" mass="15248">MRDIQLVLERWGAWASCDGSGVDFPSIAAGFKGLIPSSKKSRASCCDDDGLIVSSAVNCLKKKNPYLCTLIEWHYVLDIPVRIMGTKLGISHTQVLKRLQSAEGFIDGCLAMLDVSLEMDRYTSKEPQFLPKRIPLTA</sequence>
<comment type="similarity">
    <text evidence="1">Belongs to the phage antitermination Q type 1 family.</text>
</comment>
<name>A0ABS0DQI6_9GAMM</name>
<dbReference type="RefSeq" id="WP_195817282.1">
    <property type="nucleotide sequence ID" value="NZ_JADOBH010000002.1"/>
</dbReference>
<keyword evidence="2" id="KW-0805">Transcription regulation</keyword>
<dbReference type="EMBL" id="JADOBH010000002">
    <property type="protein sequence ID" value="MBF7956150.1"/>
    <property type="molecule type" value="Genomic_DNA"/>
</dbReference>
<protein>
    <submittedName>
        <fullName evidence="5">Antitermination protein</fullName>
    </submittedName>
</protein>
<gene>
    <name evidence="5" type="ORF">IV431_11340</name>
</gene>
<dbReference type="Proteomes" id="UP000600307">
    <property type="component" value="Unassembled WGS sequence"/>
</dbReference>
<accession>A0ABS0DQI6</accession>
<dbReference type="InterPro" id="IPR010534">
    <property type="entry name" value="Phage_933W_GpQ"/>
</dbReference>
<dbReference type="Pfam" id="PF06530">
    <property type="entry name" value="Phage_antitermQ"/>
    <property type="match status" value="1"/>
</dbReference>
<keyword evidence="6" id="KW-1185">Reference proteome</keyword>
<keyword evidence="4" id="KW-0804">Transcription</keyword>
<keyword evidence="3" id="KW-0238">DNA-binding</keyword>
<comment type="caution">
    <text evidence="5">The sequence shown here is derived from an EMBL/GenBank/DDBJ whole genome shotgun (WGS) entry which is preliminary data.</text>
</comment>
<evidence type="ECO:0000256" key="4">
    <source>
        <dbReference type="ARBA" id="ARBA00023163"/>
    </source>
</evidence>
<proteinExistence type="inferred from homology"/>
<evidence type="ECO:0000256" key="3">
    <source>
        <dbReference type="ARBA" id="ARBA00023125"/>
    </source>
</evidence>
<organism evidence="5 6">
    <name type="scientific">Rahnella victoriana</name>
    <dbReference type="NCBI Taxonomy" id="1510570"/>
    <lineage>
        <taxon>Bacteria</taxon>
        <taxon>Pseudomonadati</taxon>
        <taxon>Pseudomonadota</taxon>
        <taxon>Gammaproteobacteria</taxon>
        <taxon>Enterobacterales</taxon>
        <taxon>Yersiniaceae</taxon>
        <taxon>Rahnella</taxon>
    </lineage>
</organism>
<evidence type="ECO:0000313" key="5">
    <source>
        <dbReference type="EMBL" id="MBF7956150.1"/>
    </source>
</evidence>
<reference evidence="5 6" key="1">
    <citation type="submission" date="2020-11" db="EMBL/GenBank/DDBJ databases">
        <title>Taxonomic investigation of Rahnella spp.</title>
        <authorList>
            <person name="Lee S.D."/>
        </authorList>
    </citation>
    <scope>NUCLEOTIDE SEQUENCE [LARGE SCALE GENOMIC DNA]</scope>
    <source>
        <strain evidence="5 6">SAP-10</strain>
    </source>
</reference>
<evidence type="ECO:0000256" key="2">
    <source>
        <dbReference type="ARBA" id="ARBA00023015"/>
    </source>
</evidence>
<evidence type="ECO:0000313" key="6">
    <source>
        <dbReference type="Proteomes" id="UP000600307"/>
    </source>
</evidence>